<evidence type="ECO:0000313" key="3">
    <source>
        <dbReference type="Proteomes" id="UP000556084"/>
    </source>
</evidence>
<gene>
    <name evidence="2" type="ORF">FHS39_002525</name>
</gene>
<proteinExistence type="predicted"/>
<comment type="caution">
    <text evidence="2">The sequence shown here is derived from an EMBL/GenBank/DDBJ whole genome shotgun (WGS) entry which is preliminary data.</text>
</comment>
<sequence length="285" mass="31463">MTAPPEAPPEVVPGVYDIPADLYHEDPVPGGSLSSTGARKLLPPSCPALFHFELGQPSVPKPHFEVGTAAHQLVLGDGPELVLVDYPDWRTNAAKEEAAAARAIGAIPLKRPDFEKVHAMADALREHPEAADLLAPGSGAAEQSLFWQDQAAGIWRRARVDWLRPDKLIDYKSTAAADLDSIQKSVHTYGYHMQAAWYLDGARELGLVPTGSEFVFIFQEKTEPYLVTVVTLDPVALRFGHDRNREAIDIYAYCRATGHWPAYSDRPTTISLPSWVERQYLEEIS</sequence>
<name>A0A7W7PKR3_9ACTN</name>
<evidence type="ECO:0000313" key="2">
    <source>
        <dbReference type="EMBL" id="MBB4893494.1"/>
    </source>
</evidence>
<dbReference type="EMBL" id="JACHJH010000003">
    <property type="protein sequence ID" value="MBB4893494.1"/>
    <property type="molecule type" value="Genomic_DNA"/>
</dbReference>
<dbReference type="AlphaFoldDB" id="A0A7W7PKR3"/>
<feature type="domain" description="Putative exodeoxyribonuclease 8 PDDEXK-like" evidence="1">
    <location>
        <begin position="61"/>
        <end position="266"/>
    </location>
</feature>
<dbReference type="InterPro" id="IPR011604">
    <property type="entry name" value="PDDEXK-like_dom_sf"/>
</dbReference>
<dbReference type="RefSeq" id="WP_184349334.1">
    <property type="nucleotide sequence ID" value="NZ_JACHJH010000003.1"/>
</dbReference>
<reference evidence="2 3" key="1">
    <citation type="submission" date="2020-08" db="EMBL/GenBank/DDBJ databases">
        <title>Genomic Encyclopedia of Type Strains, Phase III (KMG-III): the genomes of soil and plant-associated and newly described type strains.</title>
        <authorList>
            <person name="Whitman W."/>
        </authorList>
    </citation>
    <scope>NUCLEOTIDE SEQUENCE [LARGE SCALE GENOMIC DNA]</scope>
    <source>
        <strain evidence="2 3">CECT 3266</strain>
    </source>
</reference>
<dbReference type="Proteomes" id="UP000556084">
    <property type="component" value="Unassembled WGS sequence"/>
</dbReference>
<evidence type="ECO:0000259" key="1">
    <source>
        <dbReference type="Pfam" id="PF12684"/>
    </source>
</evidence>
<keyword evidence="3" id="KW-1185">Reference proteome</keyword>
<dbReference type="Pfam" id="PF12684">
    <property type="entry name" value="DUF3799"/>
    <property type="match status" value="1"/>
</dbReference>
<accession>A0A7W7PKR3</accession>
<dbReference type="Gene3D" id="3.90.320.10">
    <property type="match status" value="1"/>
</dbReference>
<organism evidence="2 3">
    <name type="scientific">Streptomyces olivoverticillatus</name>
    <dbReference type="NCBI Taxonomy" id="66427"/>
    <lineage>
        <taxon>Bacteria</taxon>
        <taxon>Bacillati</taxon>
        <taxon>Actinomycetota</taxon>
        <taxon>Actinomycetes</taxon>
        <taxon>Kitasatosporales</taxon>
        <taxon>Streptomycetaceae</taxon>
        <taxon>Streptomyces</taxon>
    </lineage>
</organism>
<dbReference type="InterPro" id="IPR024432">
    <property type="entry name" value="Put_RecE_PDDEXK-like_dom"/>
</dbReference>
<protein>
    <recommendedName>
        <fullName evidence="1">Putative exodeoxyribonuclease 8 PDDEXK-like domain-containing protein</fullName>
    </recommendedName>
</protein>